<accession>A0A9D4BK04</accession>
<evidence type="ECO:0000313" key="3">
    <source>
        <dbReference type="Proteomes" id="UP000828390"/>
    </source>
</evidence>
<name>A0A9D4BK04_DREPO</name>
<sequence>MHSRESGQSALATNAPASGHITDRHTPVSTSNVDFIRHPPPPTAFRPPHDFPPFFANGNSLFRPGFSGYQHPAHHHPSVLHSPIQPSGLQNGPTDLSMKKQSSKNQLNPSEVATIKQLISGYRESAAFLYRSADELEQLLLQQN</sequence>
<dbReference type="EMBL" id="JAIWYP010000016">
    <property type="protein sequence ID" value="KAH3698590.1"/>
    <property type="molecule type" value="Genomic_DNA"/>
</dbReference>
<feature type="compositionally biased region" description="Polar residues" evidence="1">
    <location>
        <begin position="1"/>
        <end position="16"/>
    </location>
</feature>
<evidence type="ECO:0000313" key="2">
    <source>
        <dbReference type="EMBL" id="KAH3698590.1"/>
    </source>
</evidence>
<dbReference type="Proteomes" id="UP000828390">
    <property type="component" value="Unassembled WGS sequence"/>
</dbReference>
<reference evidence="2" key="1">
    <citation type="journal article" date="2019" name="bioRxiv">
        <title>The Genome of the Zebra Mussel, Dreissena polymorpha: A Resource for Invasive Species Research.</title>
        <authorList>
            <person name="McCartney M.A."/>
            <person name="Auch B."/>
            <person name="Kono T."/>
            <person name="Mallez S."/>
            <person name="Zhang Y."/>
            <person name="Obille A."/>
            <person name="Becker A."/>
            <person name="Abrahante J.E."/>
            <person name="Garbe J."/>
            <person name="Badalamenti J.P."/>
            <person name="Herman A."/>
            <person name="Mangelson H."/>
            <person name="Liachko I."/>
            <person name="Sullivan S."/>
            <person name="Sone E.D."/>
            <person name="Koren S."/>
            <person name="Silverstein K.A.T."/>
            <person name="Beckman K.B."/>
            <person name="Gohl D.M."/>
        </authorList>
    </citation>
    <scope>NUCLEOTIDE SEQUENCE</scope>
    <source>
        <strain evidence="2">Duluth1</strain>
        <tissue evidence="2">Whole animal</tissue>
    </source>
</reference>
<proteinExistence type="predicted"/>
<evidence type="ECO:0000256" key="1">
    <source>
        <dbReference type="SAM" id="MobiDB-lite"/>
    </source>
</evidence>
<organism evidence="2 3">
    <name type="scientific">Dreissena polymorpha</name>
    <name type="common">Zebra mussel</name>
    <name type="synonym">Mytilus polymorpha</name>
    <dbReference type="NCBI Taxonomy" id="45954"/>
    <lineage>
        <taxon>Eukaryota</taxon>
        <taxon>Metazoa</taxon>
        <taxon>Spiralia</taxon>
        <taxon>Lophotrochozoa</taxon>
        <taxon>Mollusca</taxon>
        <taxon>Bivalvia</taxon>
        <taxon>Autobranchia</taxon>
        <taxon>Heteroconchia</taxon>
        <taxon>Euheterodonta</taxon>
        <taxon>Imparidentia</taxon>
        <taxon>Neoheterodontei</taxon>
        <taxon>Myida</taxon>
        <taxon>Dreissenoidea</taxon>
        <taxon>Dreissenidae</taxon>
        <taxon>Dreissena</taxon>
    </lineage>
</organism>
<protein>
    <recommendedName>
        <fullName evidence="4">Nucleolar protein 4-like</fullName>
    </recommendedName>
</protein>
<dbReference type="AlphaFoldDB" id="A0A9D4BK04"/>
<reference evidence="2" key="2">
    <citation type="submission" date="2020-11" db="EMBL/GenBank/DDBJ databases">
        <authorList>
            <person name="McCartney M.A."/>
            <person name="Auch B."/>
            <person name="Kono T."/>
            <person name="Mallez S."/>
            <person name="Becker A."/>
            <person name="Gohl D.M."/>
            <person name="Silverstein K.A.T."/>
            <person name="Koren S."/>
            <person name="Bechman K.B."/>
            <person name="Herman A."/>
            <person name="Abrahante J.E."/>
            <person name="Garbe J."/>
        </authorList>
    </citation>
    <scope>NUCLEOTIDE SEQUENCE</scope>
    <source>
        <strain evidence="2">Duluth1</strain>
        <tissue evidence="2">Whole animal</tissue>
    </source>
</reference>
<comment type="caution">
    <text evidence="2">The sequence shown here is derived from an EMBL/GenBank/DDBJ whole genome shotgun (WGS) entry which is preliminary data.</text>
</comment>
<feature type="compositionally biased region" description="Polar residues" evidence="1">
    <location>
        <begin position="84"/>
        <end position="109"/>
    </location>
</feature>
<keyword evidence="3" id="KW-1185">Reference proteome</keyword>
<feature type="region of interest" description="Disordered" evidence="1">
    <location>
        <begin position="66"/>
        <end position="109"/>
    </location>
</feature>
<evidence type="ECO:0008006" key="4">
    <source>
        <dbReference type="Google" id="ProtNLM"/>
    </source>
</evidence>
<gene>
    <name evidence="2" type="ORF">DPMN_086133</name>
</gene>
<feature type="region of interest" description="Disordered" evidence="1">
    <location>
        <begin position="1"/>
        <end position="27"/>
    </location>
</feature>